<evidence type="ECO:0000256" key="2">
    <source>
        <dbReference type="ARBA" id="ARBA00010541"/>
    </source>
</evidence>
<proteinExistence type="inferred from homology"/>
<keyword evidence="7 8" id="KW-0472">Membrane</keyword>
<dbReference type="GO" id="GO:0004252">
    <property type="term" value="F:serine-type endopeptidase activity"/>
    <property type="evidence" value="ECO:0007669"/>
    <property type="project" value="InterPro"/>
</dbReference>
<dbReference type="InterPro" id="IPR001940">
    <property type="entry name" value="Peptidase_S1C"/>
</dbReference>
<dbReference type="InterPro" id="IPR051201">
    <property type="entry name" value="Chloro_Bact_Ser_Proteases"/>
</dbReference>
<dbReference type="GO" id="GO:0016020">
    <property type="term" value="C:membrane"/>
    <property type="evidence" value="ECO:0007669"/>
    <property type="project" value="UniProtKB-SubCell"/>
</dbReference>
<dbReference type="Pfam" id="PF13365">
    <property type="entry name" value="Trypsin_2"/>
    <property type="match status" value="1"/>
</dbReference>
<evidence type="ECO:0000256" key="5">
    <source>
        <dbReference type="ARBA" id="ARBA00022801"/>
    </source>
</evidence>
<dbReference type="PRINTS" id="PR00834">
    <property type="entry name" value="PROTEASES2C"/>
</dbReference>
<dbReference type="GO" id="GO:0006508">
    <property type="term" value="P:proteolysis"/>
    <property type="evidence" value="ECO:0007669"/>
    <property type="project" value="UniProtKB-KW"/>
</dbReference>
<dbReference type="InterPro" id="IPR043504">
    <property type="entry name" value="Peptidase_S1_PA_chymotrypsin"/>
</dbReference>
<dbReference type="EMBL" id="CP061539">
    <property type="protein sequence ID" value="QNV38168.1"/>
    <property type="molecule type" value="Genomic_DNA"/>
</dbReference>
<keyword evidence="5" id="KW-0378">Hydrolase</keyword>
<keyword evidence="4 8" id="KW-0812">Transmembrane</keyword>
<evidence type="ECO:0000256" key="6">
    <source>
        <dbReference type="ARBA" id="ARBA00022989"/>
    </source>
</evidence>
<dbReference type="Proteomes" id="UP000516404">
    <property type="component" value="Chromosome"/>
</dbReference>
<evidence type="ECO:0000256" key="3">
    <source>
        <dbReference type="ARBA" id="ARBA00022670"/>
    </source>
</evidence>
<comment type="similarity">
    <text evidence="2">Belongs to the peptidase S1C family.</text>
</comment>
<dbReference type="RefSeq" id="WP_190724910.1">
    <property type="nucleotide sequence ID" value="NZ_CP061539.1"/>
</dbReference>
<dbReference type="Gene3D" id="2.40.10.10">
    <property type="entry name" value="Trypsin-like serine proteases"/>
    <property type="match status" value="2"/>
</dbReference>
<dbReference type="Pfam" id="PF02674">
    <property type="entry name" value="Colicin_V"/>
    <property type="match status" value="1"/>
</dbReference>
<name>A0A7H2BES2_9MICC</name>
<dbReference type="PANTHER" id="PTHR43343">
    <property type="entry name" value="PEPTIDASE S12"/>
    <property type="match status" value="1"/>
</dbReference>
<evidence type="ECO:0000256" key="4">
    <source>
        <dbReference type="ARBA" id="ARBA00022692"/>
    </source>
</evidence>
<feature type="transmembrane region" description="Helical" evidence="8">
    <location>
        <begin position="29"/>
        <end position="53"/>
    </location>
</feature>
<evidence type="ECO:0000313" key="9">
    <source>
        <dbReference type="EMBL" id="QNV38168.1"/>
    </source>
</evidence>
<keyword evidence="6 8" id="KW-1133">Transmembrane helix</keyword>
<evidence type="ECO:0000313" key="10">
    <source>
        <dbReference type="Proteomes" id="UP000516404"/>
    </source>
</evidence>
<keyword evidence="10" id="KW-1185">Reference proteome</keyword>
<reference evidence="9 10" key="1">
    <citation type="submission" date="2020-09" db="EMBL/GenBank/DDBJ databases">
        <title>Investigation of environmental microbes.</title>
        <authorList>
            <person name="Ou Y."/>
            <person name="Kang Q."/>
        </authorList>
    </citation>
    <scope>NUCLEOTIDE SEQUENCE [LARGE SCALE GENOMIC DNA]</scope>
    <source>
        <strain evidence="9 10">KJZ-14</strain>
    </source>
</reference>
<dbReference type="AlphaFoldDB" id="A0A7H2BES2"/>
<dbReference type="KEGG" id="rter:IDM49_02470"/>
<dbReference type="SUPFAM" id="SSF50494">
    <property type="entry name" value="Trypsin-like serine proteases"/>
    <property type="match status" value="1"/>
</dbReference>
<feature type="transmembrane region" description="Helical" evidence="8">
    <location>
        <begin position="102"/>
        <end position="123"/>
    </location>
</feature>
<dbReference type="PANTHER" id="PTHR43343:SF3">
    <property type="entry name" value="PROTEASE DO-LIKE 8, CHLOROPLASTIC"/>
    <property type="match status" value="1"/>
</dbReference>
<organism evidence="9 10">
    <name type="scientific">Rothia terrae</name>
    <dbReference type="NCBI Taxonomy" id="396015"/>
    <lineage>
        <taxon>Bacteria</taxon>
        <taxon>Bacillati</taxon>
        <taxon>Actinomycetota</taxon>
        <taxon>Actinomycetes</taxon>
        <taxon>Micrococcales</taxon>
        <taxon>Micrococcaceae</taxon>
        <taxon>Rothia</taxon>
    </lineage>
</organism>
<feature type="transmembrane region" description="Helical" evidence="8">
    <location>
        <begin position="59"/>
        <end position="81"/>
    </location>
</feature>
<evidence type="ECO:0000256" key="8">
    <source>
        <dbReference type="SAM" id="Phobius"/>
    </source>
</evidence>
<dbReference type="GO" id="GO:0009403">
    <property type="term" value="P:toxin biosynthetic process"/>
    <property type="evidence" value="ECO:0007669"/>
    <property type="project" value="InterPro"/>
</dbReference>
<evidence type="ECO:0000256" key="1">
    <source>
        <dbReference type="ARBA" id="ARBA00004141"/>
    </source>
</evidence>
<keyword evidence="3 9" id="KW-0645">Protease</keyword>
<comment type="subcellular location">
    <subcellularLocation>
        <location evidence="1">Membrane</location>
        <topology evidence="1">Multi-pass membrane protein</topology>
    </subcellularLocation>
</comment>
<feature type="transmembrane region" description="Helical" evidence="8">
    <location>
        <begin position="6"/>
        <end position="22"/>
    </location>
</feature>
<protein>
    <submittedName>
        <fullName evidence="9">MarP family serine protease</fullName>
    </submittedName>
</protein>
<accession>A0A7H2BES2</accession>
<gene>
    <name evidence="9" type="ORF">IDM49_02470</name>
</gene>
<dbReference type="InterPro" id="IPR003825">
    <property type="entry name" value="Colicin-V_CvpA"/>
</dbReference>
<evidence type="ECO:0000256" key="7">
    <source>
        <dbReference type="ARBA" id="ARBA00023136"/>
    </source>
</evidence>
<dbReference type="InterPro" id="IPR047680">
    <property type="entry name" value="MarP-like"/>
</dbReference>
<dbReference type="NCBIfam" id="NF033740">
    <property type="entry name" value="MarP_fam_protase"/>
    <property type="match status" value="1"/>
</dbReference>
<dbReference type="GeneID" id="96623089"/>
<dbReference type="InterPro" id="IPR009003">
    <property type="entry name" value="Peptidase_S1_PA"/>
</dbReference>
<sequence>MLQQFTLLDAVLAIVILLYVISGISKGFFISLGTLAGFIAGVAAAVIVAPWAATQVPDNWYIFAIVIAVIVCLSLGQWLGFLVGRWMRSVSDRTPLKTVERLLGGLLNFVIAVLLIVVLSLTLKPLGMPAVSHALSDSKIVSTLERNVPQSWKNTINGVRNDVLTDARIPEITSLMYPQAQAPTQQLENAALEQASQSVVQILGAAEQCGYTSEGSGFVIDDALVATNAHVVAGVTEPVVQDREGNTYQGTVVYANQAQDIAFIRINEDFSLTPLPLGQEVASGTDVSFMGYPAGGPFDARPATVQGLGYSRTVDSTTGRENPSRLVYQLAAHVEQGNSGGPVLDENGAVVAQIFAKSTEGESGYAIPASVISDALTAAQGLTQPVDTGQCPAH</sequence>